<dbReference type="SUPFAM" id="SSF64182">
    <property type="entry name" value="DHH phosphoesterases"/>
    <property type="match status" value="1"/>
</dbReference>
<dbReference type="STRING" id="1121316.SAMN02745207_00973"/>
<evidence type="ECO:0000259" key="1">
    <source>
        <dbReference type="Pfam" id="PF01368"/>
    </source>
</evidence>
<name>A0A1M5SJJ5_9CLOT</name>
<evidence type="ECO:0000313" key="3">
    <source>
        <dbReference type="Proteomes" id="UP000184447"/>
    </source>
</evidence>
<dbReference type="Proteomes" id="UP000184447">
    <property type="component" value="Unassembled WGS sequence"/>
</dbReference>
<dbReference type="PANTHER" id="PTHR30255:SF2">
    <property type="entry name" value="SINGLE-STRANDED-DNA-SPECIFIC EXONUCLEASE RECJ"/>
    <property type="match status" value="1"/>
</dbReference>
<sequence length="283" mass="31726">MEKRFTNQNHMNNFHNPLLLKGIDKALARIIKAVNEREKIVLYGSSDVDGITSTAMIILILKYLNADVEYYVPDKAASKQFNTEFIESHVKYLGAKVIITFGCGIDSLDEIYLCKKLGIDLIITDYRKSDIIPVDTIIINPNQSGCQYPYKDLTASGIAFKIAQTIAGYYHISCVNKYLDLVSIGIVSTNINIDGENRIIVEQGIKAMTLSNNYGLNAIKKLKKFQLVDINTLKACADIFMAQVNALGRMDDAKIVIELLTTNDEERAERIAKYLINKSKKSL</sequence>
<gene>
    <name evidence="2" type="ORF">SAMN02745207_00973</name>
</gene>
<accession>A0A1M5SJJ5</accession>
<protein>
    <recommendedName>
        <fullName evidence="1">DDH domain-containing protein</fullName>
    </recommendedName>
</protein>
<dbReference type="OrthoDB" id="1925987at2"/>
<dbReference type="InterPro" id="IPR051673">
    <property type="entry name" value="SSDNA_exonuclease_RecJ"/>
</dbReference>
<dbReference type="InterPro" id="IPR001667">
    <property type="entry name" value="DDH_dom"/>
</dbReference>
<dbReference type="InterPro" id="IPR038763">
    <property type="entry name" value="DHH_sf"/>
</dbReference>
<dbReference type="PANTHER" id="PTHR30255">
    <property type="entry name" value="SINGLE-STRANDED-DNA-SPECIFIC EXONUCLEASE RECJ"/>
    <property type="match status" value="1"/>
</dbReference>
<dbReference type="Pfam" id="PF01368">
    <property type="entry name" value="DHH"/>
    <property type="match status" value="1"/>
</dbReference>
<evidence type="ECO:0000313" key="2">
    <source>
        <dbReference type="EMBL" id="SHH38659.1"/>
    </source>
</evidence>
<dbReference type="EMBL" id="FQXM01000004">
    <property type="protein sequence ID" value="SHH38659.1"/>
    <property type="molecule type" value="Genomic_DNA"/>
</dbReference>
<dbReference type="RefSeq" id="WP_073337300.1">
    <property type="nucleotide sequence ID" value="NZ_FQXM01000004.1"/>
</dbReference>
<reference evidence="2 3" key="1">
    <citation type="submission" date="2016-11" db="EMBL/GenBank/DDBJ databases">
        <authorList>
            <person name="Jaros S."/>
            <person name="Januszkiewicz K."/>
            <person name="Wedrychowicz H."/>
        </authorList>
    </citation>
    <scope>NUCLEOTIDE SEQUENCE [LARGE SCALE GENOMIC DNA]</scope>
    <source>
        <strain evidence="2 3">DSM 8605</strain>
    </source>
</reference>
<dbReference type="GO" id="GO:0004527">
    <property type="term" value="F:exonuclease activity"/>
    <property type="evidence" value="ECO:0007669"/>
    <property type="project" value="UniProtKB-KW"/>
</dbReference>
<dbReference type="Gene3D" id="3.90.1640.30">
    <property type="match status" value="1"/>
</dbReference>
<organism evidence="2 3">
    <name type="scientific">Clostridium grantii DSM 8605</name>
    <dbReference type="NCBI Taxonomy" id="1121316"/>
    <lineage>
        <taxon>Bacteria</taxon>
        <taxon>Bacillati</taxon>
        <taxon>Bacillota</taxon>
        <taxon>Clostridia</taxon>
        <taxon>Eubacteriales</taxon>
        <taxon>Clostridiaceae</taxon>
        <taxon>Clostridium</taxon>
    </lineage>
</organism>
<keyword evidence="3" id="KW-1185">Reference proteome</keyword>
<proteinExistence type="predicted"/>
<dbReference type="AlphaFoldDB" id="A0A1M5SJJ5"/>
<feature type="domain" description="DDH" evidence="1">
    <location>
        <begin position="39"/>
        <end position="186"/>
    </location>
</feature>